<sequence length="338" mass="35774">MVAKTELRARFRLETGDYVAALTVSRDGRLCVAGLGDGRVLGLDLSSGKELFSTVAHPGVVLGVALSPAGDSVATCGQEEAAKLWTTQGKLLRELPSGGAAWVEHVAWAPRGERLATAAGKKVRVWTSDGEPIVETEALASTITGLAWRADGNALAATCYGGVDILPFTPGMKARHLAWKGSLISVAWSPDAKVIACGSQDCSVHFWRLATGQDSQMSGYPFKPKALAWDSASRLLATSGDATVTVWDFHGKGPEGTRPLQLESHKGACTCLAFSPRKGVLASGSQDTSVLLWEPRKGTRPTRFAFLDDEITGLAWHPEHHTLVAGDASGTLCAWEVA</sequence>
<dbReference type="PATRIC" id="fig|1391654.3.peg.11272"/>
<dbReference type="PROSITE" id="PS50082">
    <property type="entry name" value="WD_REPEATS_2"/>
    <property type="match status" value="3"/>
</dbReference>
<dbReference type="Pfam" id="PF00400">
    <property type="entry name" value="WD40"/>
    <property type="match status" value="6"/>
</dbReference>
<name>A0A0K1QFL3_9BACT</name>
<dbReference type="InterPro" id="IPR001680">
    <property type="entry name" value="WD40_rpt"/>
</dbReference>
<keyword evidence="1 3" id="KW-0853">WD repeat</keyword>
<dbReference type="PANTHER" id="PTHR19848:SF8">
    <property type="entry name" value="F-BOX AND WD REPEAT DOMAIN CONTAINING 7"/>
    <property type="match status" value="1"/>
</dbReference>
<feature type="repeat" description="WD" evidence="3">
    <location>
        <begin position="304"/>
        <end position="338"/>
    </location>
</feature>
<feature type="repeat" description="WD" evidence="3">
    <location>
        <begin position="262"/>
        <end position="303"/>
    </location>
</feature>
<evidence type="ECO:0000256" key="3">
    <source>
        <dbReference type="PROSITE-ProRule" id="PRU00221"/>
    </source>
</evidence>
<dbReference type="Gene3D" id="2.130.10.10">
    <property type="entry name" value="YVTN repeat-like/Quinoprotein amine dehydrogenase"/>
    <property type="match status" value="3"/>
</dbReference>
<dbReference type="AlphaFoldDB" id="A0A0K1QFL3"/>
<dbReference type="Proteomes" id="UP000064967">
    <property type="component" value="Chromosome"/>
</dbReference>
<dbReference type="InterPro" id="IPR011047">
    <property type="entry name" value="Quinoprotein_ADH-like_sf"/>
</dbReference>
<dbReference type="SMART" id="SM00320">
    <property type="entry name" value="WD40"/>
    <property type="match status" value="7"/>
</dbReference>
<feature type="repeat" description="WD" evidence="3">
    <location>
        <begin position="185"/>
        <end position="217"/>
    </location>
</feature>
<dbReference type="KEGG" id="llu:AKJ09_11110"/>
<reference evidence="4 5" key="1">
    <citation type="submission" date="2015-08" db="EMBL/GenBank/DDBJ databases">
        <authorList>
            <person name="Babu N.S."/>
            <person name="Beckwith C.J."/>
            <person name="Beseler K.G."/>
            <person name="Brison A."/>
            <person name="Carone J.V."/>
            <person name="Caskin T.P."/>
            <person name="Diamond M."/>
            <person name="Durham M.E."/>
            <person name="Foxe J.M."/>
            <person name="Go M."/>
            <person name="Henderson B.A."/>
            <person name="Jones I.B."/>
            <person name="McGettigan J.A."/>
            <person name="Micheletti S.J."/>
            <person name="Nasrallah M.E."/>
            <person name="Ortiz D."/>
            <person name="Piller C.R."/>
            <person name="Privatt S.R."/>
            <person name="Schneider S.L."/>
            <person name="Sharp S."/>
            <person name="Smith T.C."/>
            <person name="Stanton J.D."/>
            <person name="Ullery H.E."/>
            <person name="Wilson R.J."/>
            <person name="Serrano M.G."/>
            <person name="Buck G."/>
            <person name="Lee V."/>
            <person name="Wang Y."/>
            <person name="Carvalho R."/>
            <person name="Voegtly L."/>
            <person name="Shi R."/>
            <person name="Duckworth R."/>
            <person name="Johnson A."/>
            <person name="Loviza R."/>
            <person name="Walstead R."/>
            <person name="Shah Z."/>
            <person name="Kiflezghi M."/>
            <person name="Wade K."/>
            <person name="Ball S.L."/>
            <person name="Bradley K.W."/>
            <person name="Asai D.J."/>
            <person name="Bowman C.A."/>
            <person name="Russell D.A."/>
            <person name="Pope W.H."/>
            <person name="Jacobs-Sera D."/>
            <person name="Hendrix R.W."/>
            <person name="Hatfull G.F."/>
        </authorList>
    </citation>
    <scope>NUCLEOTIDE SEQUENCE [LARGE SCALE GENOMIC DNA]</scope>
    <source>
        <strain evidence="4 5">DSM 27648</strain>
    </source>
</reference>
<gene>
    <name evidence="4" type="ORF">AKJ09_11110</name>
</gene>
<dbReference type="PANTHER" id="PTHR19848">
    <property type="entry name" value="WD40 REPEAT PROTEIN"/>
    <property type="match status" value="1"/>
</dbReference>
<proteinExistence type="predicted"/>
<keyword evidence="2" id="KW-0677">Repeat</keyword>
<dbReference type="SUPFAM" id="SSF50998">
    <property type="entry name" value="Quinoprotein alcohol dehydrogenase-like"/>
    <property type="match status" value="1"/>
</dbReference>
<dbReference type="PROSITE" id="PS50294">
    <property type="entry name" value="WD_REPEATS_REGION"/>
    <property type="match status" value="2"/>
</dbReference>
<evidence type="ECO:0000256" key="2">
    <source>
        <dbReference type="ARBA" id="ARBA00022737"/>
    </source>
</evidence>
<protein>
    <submittedName>
        <fullName evidence="4">High-affnity carbon uptake protein Hat/HatR</fullName>
    </submittedName>
</protein>
<organism evidence="4 5">
    <name type="scientific">Labilithrix luteola</name>
    <dbReference type="NCBI Taxonomy" id="1391654"/>
    <lineage>
        <taxon>Bacteria</taxon>
        <taxon>Pseudomonadati</taxon>
        <taxon>Myxococcota</taxon>
        <taxon>Polyangia</taxon>
        <taxon>Polyangiales</taxon>
        <taxon>Labilitrichaceae</taxon>
        <taxon>Labilithrix</taxon>
    </lineage>
</organism>
<evidence type="ECO:0000313" key="5">
    <source>
        <dbReference type="Proteomes" id="UP000064967"/>
    </source>
</evidence>
<evidence type="ECO:0000313" key="4">
    <source>
        <dbReference type="EMBL" id="AKV04447.1"/>
    </source>
</evidence>
<evidence type="ECO:0000256" key="1">
    <source>
        <dbReference type="ARBA" id="ARBA00022574"/>
    </source>
</evidence>
<dbReference type="STRING" id="1391654.AKJ09_11110"/>
<accession>A0A0K1QFL3</accession>
<keyword evidence="5" id="KW-1185">Reference proteome</keyword>
<dbReference type="EMBL" id="CP012333">
    <property type="protein sequence ID" value="AKV04447.1"/>
    <property type="molecule type" value="Genomic_DNA"/>
</dbReference>
<dbReference type="InterPro" id="IPR015943">
    <property type="entry name" value="WD40/YVTN_repeat-like_dom_sf"/>
</dbReference>